<dbReference type="GO" id="GO:0043565">
    <property type="term" value="F:sequence-specific DNA binding"/>
    <property type="evidence" value="ECO:0007669"/>
    <property type="project" value="TreeGrafter"/>
</dbReference>
<proteinExistence type="inferred from homology"/>
<evidence type="ECO:0000313" key="6">
    <source>
        <dbReference type="EMBL" id="VWB95331.1"/>
    </source>
</evidence>
<dbReference type="PANTHER" id="PTHR30537:SF30">
    <property type="entry name" value="TRANSCRIPTIONAL REGULATOR-RELATED"/>
    <property type="match status" value="1"/>
</dbReference>
<comment type="similarity">
    <text evidence="1">Belongs to the LysR transcriptional regulatory family.</text>
</comment>
<dbReference type="SUPFAM" id="SSF53850">
    <property type="entry name" value="Periplasmic binding protein-like II"/>
    <property type="match status" value="1"/>
</dbReference>
<dbReference type="PRINTS" id="PR00039">
    <property type="entry name" value="HTHLYSR"/>
</dbReference>
<evidence type="ECO:0000259" key="5">
    <source>
        <dbReference type="PROSITE" id="PS50931"/>
    </source>
</evidence>
<reference evidence="6 7" key="1">
    <citation type="submission" date="2019-09" db="EMBL/GenBank/DDBJ databases">
        <authorList>
            <person name="Depoorter E."/>
        </authorList>
    </citation>
    <scope>NUCLEOTIDE SEQUENCE [LARGE SCALE GENOMIC DNA]</scope>
    <source>
        <strain evidence="6">LMG 30113</strain>
    </source>
</reference>
<protein>
    <submittedName>
        <fullName evidence="6">LysR family transcriptional regulator</fullName>
    </submittedName>
</protein>
<feature type="domain" description="HTH lysR-type" evidence="5">
    <location>
        <begin position="29"/>
        <end position="86"/>
    </location>
</feature>
<dbReference type="EMBL" id="CABVQD010000016">
    <property type="protein sequence ID" value="VWB95331.1"/>
    <property type="molecule type" value="Genomic_DNA"/>
</dbReference>
<keyword evidence="4" id="KW-0804">Transcription</keyword>
<gene>
    <name evidence="6" type="ORF">BPA30113_04450</name>
</gene>
<keyword evidence="3" id="KW-0238">DNA-binding</keyword>
<dbReference type="PROSITE" id="PS50931">
    <property type="entry name" value="HTH_LYSR"/>
    <property type="match status" value="1"/>
</dbReference>
<dbReference type="AlphaFoldDB" id="A0A6P2NL26"/>
<dbReference type="GO" id="GO:0003700">
    <property type="term" value="F:DNA-binding transcription factor activity"/>
    <property type="evidence" value="ECO:0007669"/>
    <property type="project" value="InterPro"/>
</dbReference>
<dbReference type="FunFam" id="1.10.10.10:FF:000001">
    <property type="entry name" value="LysR family transcriptional regulator"/>
    <property type="match status" value="1"/>
</dbReference>
<dbReference type="InterPro" id="IPR036388">
    <property type="entry name" value="WH-like_DNA-bd_sf"/>
</dbReference>
<dbReference type="RefSeq" id="WP_081894967.1">
    <property type="nucleotide sequence ID" value="NZ_CABVQD010000016.1"/>
</dbReference>
<keyword evidence="7" id="KW-1185">Reference proteome</keyword>
<dbReference type="InterPro" id="IPR036390">
    <property type="entry name" value="WH_DNA-bd_sf"/>
</dbReference>
<name>A0A6P2NL26_9BURK</name>
<evidence type="ECO:0000256" key="2">
    <source>
        <dbReference type="ARBA" id="ARBA00023015"/>
    </source>
</evidence>
<dbReference type="PANTHER" id="PTHR30537">
    <property type="entry name" value="HTH-TYPE TRANSCRIPTIONAL REGULATOR"/>
    <property type="match status" value="1"/>
</dbReference>
<dbReference type="Pfam" id="PF03466">
    <property type="entry name" value="LysR_substrate"/>
    <property type="match status" value="1"/>
</dbReference>
<dbReference type="Gene3D" id="1.10.10.10">
    <property type="entry name" value="Winged helix-like DNA-binding domain superfamily/Winged helix DNA-binding domain"/>
    <property type="match status" value="1"/>
</dbReference>
<dbReference type="Gene3D" id="3.40.190.290">
    <property type="match status" value="1"/>
</dbReference>
<dbReference type="InterPro" id="IPR005119">
    <property type="entry name" value="LysR_subst-bd"/>
</dbReference>
<dbReference type="InterPro" id="IPR058163">
    <property type="entry name" value="LysR-type_TF_proteobact-type"/>
</dbReference>
<dbReference type="InterPro" id="IPR000847">
    <property type="entry name" value="LysR_HTH_N"/>
</dbReference>
<keyword evidence="2" id="KW-0805">Transcription regulation</keyword>
<sequence>MRSMLRDSRALRSLELSVFMKNSSSPKINQLALMDTFARIVETGSFTDAARQLNSSQPTVSRQLQILEAHLGVPLINRTTHGMDVTETGRRYYEYVRYLINDLMDFEELVRSEKNIAHGVLRVSAPSGFEKNIITQISARYLEACPRVTLEWQTNENPVRFYENAIDCAISTSAPESFNAVFETIGYVKRFIVATPEFIERQSGNFAQSDHIAAPPWIACSPHYRNEIELFGKDGKAIDIKINPICTVDHPIAAKKLAKSHIGIALLPELMICDALESGELIRIFPDFEGCPIPLNIIYKEGSQNLAKMKEFISIAKRIIHDMITPID</sequence>
<evidence type="ECO:0000313" key="7">
    <source>
        <dbReference type="Proteomes" id="UP000494330"/>
    </source>
</evidence>
<dbReference type="Proteomes" id="UP000494330">
    <property type="component" value="Unassembled WGS sequence"/>
</dbReference>
<dbReference type="GO" id="GO:0006351">
    <property type="term" value="P:DNA-templated transcription"/>
    <property type="evidence" value="ECO:0007669"/>
    <property type="project" value="TreeGrafter"/>
</dbReference>
<evidence type="ECO:0000256" key="4">
    <source>
        <dbReference type="ARBA" id="ARBA00023163"/>
    </source>
</evidence>
<dbReference type="SUPFAM" id="SSF46785">
    <property type="entry name" value="Winged helix' DNA-binding domain"/>
    <property type="match status" value="1"/>
</dbReference>
<accession>A0A6P2NL26</accession>
<dbReference type="Pfam" id="PF00126">
    <property type="entry name" value="HTH_1"/>
    <property type="match status" value="1"/>
</dbReference>
<organism evidence="6 7">
    <name type="scientific">Burkholderia paludis</name>
    <dbReference type="NCBI Taxonomy" id="1506587"/>
    <lineage>
        <taxon>Bacteria</taxon>
        <taxon>Pseudomonadati</taxon>
        <taxon>Pseudomonadota</taxon>
        <taxon>Betaproteobacteria</taxon>
        <taxon>Burkholderiales</taxon>
        <taxon>Burkholderiaceae</taxon>
        <taxon>Burkholderia</taxon>
        <taxon>Burkholderia cepacia complex</taxon>
    </lineage>
</organism>
<evidence type="ECO:0000256" key="3">
    <source>
        <dbReference type="ARBA" id="ARBA00023125"/>
    </source>
</evidence>
<evidence type="ECO:0000256" key="1">
    <source>
        <dbReference type="ARBA" id="ARBA00009437"/>
    </source>
</evidence>